<dbReference type="EMBL" id="CP121694">
    <property type="protein sequence ID" value="WRO21851.1"/>
    <property type="molecule type" value="Genomic_DNA"/>
</dbReference>
<dbReference type="InterPro" id="IPR000847">
    <property type="entry name" value="LysR_HTH_N"/>
</dbReference>
<dbReference type="PANTHER" id="PTHR37945:SF1">
    <property type="entry name" value="EXTRACELLULAR TUNGSTATE BINDING PROTEIN"/>
    <property type="match status" value="1"/>
</dbReference>
<dbReference type="SUPFAM" id="SSF53850">
    <property type="entry name" value="Periplasmic binding protein-like II"/>
    <property type="match status" value="1"/>
</dbReference>
<dbReference type="InterPro" id="IPR024370">
    <property type="entry name" value="PBP_domain"/>
</dbReference>
<accession>A0AAU0UL75</accession>
<dbReference type="PANTHER" id="PTHR37945">
    <property type="entry name" value="EXTRACELLULAR TUNGSTATE BINDING PROTEIN"/>
    <property type="match status" value="1"/>
</dbReference>
<dbReference type="SUPFAM" id="SSF46785">
    <property type="entry name" value="Winged helix' DNA-binding domain"/>
    <property type="match status" value="1"/>
</dbReference>
<dbReference type="RefSeq" id="WP_366924679.1">
    <property type="nucleotide sequence ID" value="NZ_CP121694.1"/>
</dbReference>
<reference evidence="3 4" key="1">
    <citation type="submission" date="2023-04" db="EMBL/GenBank/DDBJ databases">
        <authorList>
            <person name="Hsu D."/>
        </authorList>
    </citation>
    <scope>NUCLEOTIDE SEQUENCE [LARGE SCALE GENOMIC DNA]</scope>
    <source>
        <strain evidence="3 4">MK1</strain>
    </source>
</reference>
<feature type="domain" description="PBP" evidence="2">
    <location>
        <begin position="115"/>
        <end position="314"/>
    </location>
</feature>
<dbReference type="AlphaFoldDB" id="A0AAU0UL75"/>
<gene>
    <name evidence="3" type="ORF">MFMK1_001672</name>
</gene>
<name>A0AAU0UL75_9FIRM</name>
<evidence type="ECO:0000259" key="1">
    <source>
        <dbReference type="Pfam" id="PF00126"/>
    </source>
</evidence>
<feature type="domain" description="HTH lysR-type" evidence="1">
    <location>
        <begin position="25"/>
        <end position="83"/>
    </location>
</feature>
<dbReference type="InterPro" id="IPR052738">
    <property type="entry name" value="ABC-Tungstate_binding"/>
</dbReference>
<dbReference type="Pfam" id="PF00126">
    <property type="entry name" value="HTH_1"/>
    <property type="match status" value="1"/>
</dbReference>
<dbReference type="InterPro" id="IPR036390">
    <property type="entry name" value="WH_DNA-bd_sf"/>
</dbReference>
<dbReference type="Proteomes" id="UP001329915">
    <property type="component" value="Chromosome"/>
</dbReference>
<dbReference type="KEGG" id="dbc:MFMK1_001672"/>
<sequence>MSNGIFEISVNLPGGIPGEIFFGLLKATKRYGSLSRAAEEVGVSYRYAWGLIKKAEKQLSLQLLITKSGGSSGGGAELTADAEEMMADFLNLTGEIANHQQMVKDSNHKVSGYLLLATTLEPVETGLLAVLADAFLKETGINLRHIPAGSGQAMEMASQGRVDLLLTHAPVLELEFIQAGLGAKRQEIMSNPFILIGPNNDPAGIRNKDIMSAMSQVAAFGAAFISRNDNSGTHLKEKQCWEKLGINPVKPWYRASSHALMGNLGVLKQAAMCRAYALVDRATFLMFQKSDNSLKIAAWGNEDFQNPFSLVTLSKQHFPYLNHNETEAFFQWITNRNVLKLIAEFGKQTFGQTLFYPKK</sequence>
<proteinExistence type="predicted"/>
<dbReference type="InterPro" id="IPR036388">
    <property type="entry name" value="WH-like_DNA-bd_sf"/>
</dbReference>
<dbReference type="Gene3D" id="1.10.10.10">
    <property type="entry name" value="Winged helix-like DNA-binding domain superfamily/Winged helix DNA-binding domain"/>
    <property type="match status" value="1"/>
</dbReference>
<protein>
    <submittedName>
        <fullName evidence="3">Substrate-binding domain-containing protein</fullName>
    </submittedName>
</protein>
<organism evidence="3 4">
    <name type="scientific">Metallumcola ferriviriculae</name>
    <dbReference type="NCBI Taxonomy" id="3039180"/>
    <lineage>
        <taxon>Bacteria</taxon>
        <taxon>Bacillati</taxon>
        <taxon>Bacillota</taxon>
        <taxon>Clostridia</taxon>
        <taxon>Neomoorellales</taxon>
        <taxon>Desulfitibacteraceae</taxon>
        <taxon>Metallumcola</taxon>
    </lineage>
</organism>
<dbReference type="Gene3D" id="3.40.190.10">
    <property type="entry name" value="Periplasmic binding protein-like II"/>
    <property type="match status" value="2"/>
</dbReference>
<keyword evidence="4" id="KW-1185">Reference proteome</keyword>
<evidence type="ECO:0000313" key="4">
    <source>
        <dbReference type="Proteomes" id="UP001329915"/>
    </source>
</evidence>
<evidence type="ECO:0000259" key="2">
    <source>
        <dbReference type="Pfam" id="PF12849"/>
    </source>
</evidence>
<dbReference type="GO" id="GO:0003700">
    <property type="term" value="F:DNA-binding transcription factor activity"/>
    <property type="evidence" value="ECO:0007669"/>
    <property type="project" value="InterPro"/>
</dbReference>
<dbReference type="Pfam" id="PF12849">
    <property type="entry name" value="PBP_like_2"/>
    <property type="match status" value="1"/>
</dbReference>
<evidence type="ECO:0000313" key="3">
    <source>
        <dbReference type="EMBL" id="WRO21851.1"/>
    </source>
</evidence>